<feature type="domain" description="D-isomer specific 2-hydroxyacid dehydrogenase NAD-binding" evidence="6">
    <location>
        <begin position="167"/>
        <end position="313"/>
    </location>
</feature>
<dbReference type="GO" id="GO:0051287">
    <property type="term" value="F:NAD binding"/>
    <property type="evidence" value="ECO:0007669"/>
    <property type="project" value="InterPro"/>
</dbReference>
<name>A0A1V6TFI9_9EURO</name>
<keyword evidence="3" id="KW-0520">NAD</keyword>
<evidence type="ECO:0000256" key="3">
    <source>
        <dbReference type="ARBA" id="ARBA00023027"/>
    </source>
</evidence>
<dbReference type="InterPro" id="IPR050418">
    <property type="entry name" value="D-iso_2-hydroxyacid_DH_PdxB"/>
</dbReference>
<dbReference type="Pfam" id="PF02826">
    <property type="entry name" value="2-Hacid_dh_C"/>
    <property type="match status" value="1"/>
</dbReference>
<protein>
    <recommendedName>
        <fullName evidence="9">D-isomer specific 2-hydroxyacid dehydrogenase NAD-binding domain-containing protein</fullName>
    </recommendedName>
</protein>
<proteinExistence type="inferred from homology"/>
<keyword evidence="8" id="KW-1185">Reference proteome</keyword>
<dbReference type="Gene3D" id="3.40.50.720">
    <property type="entry name" value="NAD(P)-binding Rossmann-like Domain"/>
    <property type="match status" value="2"/>
</dbReference>
<dbReference type="Pfam" id="PF00389">
    <property type="entry name" value="2-Hacid_dh"/>
    <property type="match status" value="1"/>
</dbReference>
<organism evidence="7 8">
    <name type="scientific">Penicillium steckii</name>
    <dbReference type="NCBI Taxonomy" id="303698"/>
    <lineage>
        <taxon>Eukaryota</taxon>
        <taxon>Fungi</taxon>
        <taxon>Dikarya</taxon>
        <taxon>Ascomycota</taxon>
        <taxon>Pezizomycotina</taxon>
        <taxon>Eurotiomycetes</taxon>
        <taxon>Eurotiomycetidae</taxon>
        <taxon>Eurotiales</taxon>
        <taxon>Aspergillaceae</taxon>
        <taxon>Penicillium</taxon>
    </lineage>
</organism>
<gene>
    <name evidence="7" type="ORF">PENSTE_c006G07618</name>
</gene>
<dbReference type="InterPro" id="IPR036291">
    <property type="entry name" value="NAD(P)-bd_dom_sf"/>
</dbReference>
<evidence type="ECO:0000313" key="7">
    <source>
        <dbReference type="EMBL" id="OQE25125.1"/>
    </source>
</evidence>
<evidence type="ECO:0008006" key="9">
    <source>
        <dbReference type="Google" id="ProtNLM"/>
    </source>
</evidence>
<reference evidence="8" key="1">
    <citation type="journal article" date="2017" name="Nat. Microbiol.">
        <title>Global analysis of biosynthetic gene clusters reveals vast potential of secondary metabolite production in Penicillium species.</title>
        <authorList>
            <person name="Nielsen J.C."/>
            <person name="Grijseels S."/>
            <person name="Prigent S."/>
            <person name="Ji B."/>
            <person name="Dainat J."/>
            <person name="Nielsen K.F."/>
            <person name="Frisvad J.C."/>
            <person name="Workman M."/>
            <person name="Nielsen J."/>
        </authorList>
    </citation>
    <scope>NUCLEOTIDE SEQUENCE [LARGE SCALE GENOMIC DNA]</scope>
    <source>
        <strain evidence="8">IBT 24891</strain>
    </source>
</reference>
<dbReference type="CDD" id="cd05198">
    <property type="entry name" value="formate_dh_like"/>
    <property type="match status" value="1"/>
</dbReference>
<evidence type="ECO:0000256" key="4">
    <source>
        <dbReference type="RuleBase" id="RU003719"/>
    </source>
</evidence>
<comment type="caution">
    <text evidence="7">The sequence shown here is derived from an EMBL/GenBank/DDBJ whole genome shotgun (WGS) entry which is preliminary data.</text>
</comment>
<dbReference type="STRING" id="303698.A0A1V6TFI9"/>
<dbReference type="InterPro" id="IPR006140">
    <property type="entry name" value="D-isomer_DH_NAD-bd"/>
</dbReference>
<dbReference type="AlphaFoldDB" id="A0A1V6TFI9"/>
<dbReference type="Proteomes" id="UP000191285">
    <property type="component" value="Unassembled WGS sequence"/>
</dbReference>
<dbReference type="SUPFAM" id="SSF51735">
    <property type="entry name" value="NAD(P)-binding Rossmann-fold domains"/>
    <property type="match status" value="1"/>
</dbReference>
<evidence type="ECO:0000256" key="1">
    <source>
        <dbReference type="ARBA" id="ARBA00005854"/>
    </source>
</evidence>
<keyword evidence="2 4" id="KW-0560">Oxidoreductase</keyword>
<feature type="domain" description="D-isomer specific 2-hydroxyacid dehydrogenase catalytic" evidence="5">
    <location>
        <begin position="42"/>
        <end position="340"/>
    </location>
</feature>
<accession>A0A1V6TFI9</accession>
<evidence type="ECO:0000259" key="6">
    <source>
        <dbReference type="Pfam" id="PF02826"/>
    </source>
</evidence>
<sequence>MSKKQEEEEPHHIVAIEAIHCKIPSFTLQTPHTKAIYNWTYPSELESRVKDATIIITTTIKLNAEILSASKTPKLRLIVILASGTDCVDKDAARARGIPICNCPSTNIDSVSEHAIGLYFAVRRRLVDMTNSVRNVPDSLDCDTEWKVSGSLKNKLKTSDGGAPLLCSQETMGIIGYGNLGRRIKNLAGGLGMNVVVAERRGVKEGEVREGRVGFEDVLKRSTVLVLCLPRTPETEKLISKEEFRVMLPQTVLINVGRGGIVDEGALVEALREGRIWGAGLDVYDHEPVGRGDSPLLGKDALGLNCVLSPHLAWFAEKTLENLQIGVKNTVEQWCLGNTINRVA</sequence>
<comment type="similarity">
    <text evidence="1 4">Belongs to the D-isomer specific 2-hydroxyacid dehydrogenase family.</text>
</comment>
<dbReference type="InterPro" id="IPR006139">
    <property type="entry name" value="D-isomer_2_OHA_DH_cat_dom"/>
</dbReference>
<dbReference type="EMBL" id="MLKD01000006">
    <property type="protein sequence ID" value="OQE25125.1"/>
    <property type="molecule type" value="Genomic_DNA"/>
</dbReference>
<dbReference type="SUPFAM" id="SSF52283">
    <property type="entry name" value="Formate/glycerate dehydrogenase catalytic domain-like"/>
    <property type="match status" value="1"/>
</dbReference>
<evidence type="ECO:0000256" key="2">
    <source>
        <dbReference type="ARBA" id="ARBA00023002"/>
    </source>
</evidence>
<dbReference type="GO" id="GO:0016616">
    <property type="term" value="F:oxidoreductase activity, acting on the CH-OH group of donors, NAD or NADP as acceptor"/>
    <property type="evidence" value="ECO:0007669"/>
    <property type="project" value="InterPro"/>
</dbReference>
<evidence type="ECO:0000259" key="5">
    <source>
        <dbReference type="Pfam" id="PF00389"/>
    </source>
</evidence>
<dbReference type="PANTHER" id="PTHR43761">
    <property type="entry name" value="D-ISOMER SPECIFIC 2-HYDROXYACID DEHYDROGENASE FAMILY PROTEIN (AFU_ORTHOLOGUE AFUA_1G13630)"/>
    <property type="match status" value="1"/>
</dbReference>
<dbReference type="OrthoDB" id="298012at2759"/>
<evidence type="ECO:0000313" key="8">
    <source>
        <dbReference type="Proteomes" id="UP000191285"/>
    </source>
</evidence>
<dbReference type="PANTHER" id="PTHR43761:SF1">
    <property type="entry name" value="D-ISOMER SPECIFIC 2-HYDROXYACID DEHYDROGENASE CATALYTIC DOMAIN-CONTAINING PROTEIN-RELATED"/>
    <property type="match status" value="1"/>
</dbReference>